<protein>
    <submittedName>
        <fullName evidence="2">Uncharacterized protein</fullName>
    </submittedName>
</protein>
<name>A0ABZ1KJV1_STRAH</name>
<feature type="region of interest" description="Disordered" evidence="1">
    <location>
        <begin position="1"/>
        <end position="27"/>
    </location>
</feature>
<evidence type="ECO:0000313" key="2">
    <source>
        <dbReference type="EMBL" id="WTQ79641.1"/>
    </source>
</evidence>
<evidence type="ECO:0000313" key="3">
    <source>
        <dbReference type="Proteomes" id="UP001622557"/>
    </source>
</evidence>
<gene>
    <name evidence="2" type="ORF">OG350_04715</name>
</gene>
<dbReference type="Proteomes" id="UP001622557">
    <property type="component" value="Chromosome"/>
</dbReference>
<dbReference type="EMBL" id="CP108164">
    <property type="protein sequence ID" value="WTQ79641.1"/>
    <property type="molecule type" value="Genomic_DNA"/>
</dbReference>
<evidence type="ECO:0000256" key="1">
    <source>
        <dbReference type="SAM" id="MobiDB-lite"/>
    </source>
</evidence>
<keyword evidence="3" id="KW-1185">Reference proteome</keyword>
<sequence length="69" mass="7558">MAGDPALPGELVTTPKTPKTPEGPRFSELKRPHRRALERVGEIGAYLPGRLNLSRIPPNRMAAPARYAL</sequence>
<accession>A0ABZ1KJV1</accession>
<organism evidence="2 3">
    <name type="scientific">Streptomyces achromogenes</name>
    <dbReference type="NCBI Taxonomy" id="67255"/>
    <lineage>
        <taxon>Bacteria</taxon>
        <taxon>Bacillati</taxon>
        <taxon>Actinomycetota</taxon>
        <taxon>Actinomycetes</taxon>
        <taxon>Kitasatosporales</taxon>
        <taxon>Streptomycetaceae</taxon>
        <taxon>Streptomyces</taxon>
    </lineage>
</organism>
<proteinExistence type="predicted"/>
<reference evidence="2 3" key="1">
    <citation type="submission" date="2022-10" db="EMBL/GenBank/DDBJ databases">
        <title>The complete genomes of actinobacterial strains from the NBC collection.</title>
        <authorList>
            <person name="Joergensen T.S."/>
            <person name="Alvarez Arevalo M."/>
            <person name="Sterndorff E.B."/>
            <person name="Faurdal D."/>
            <person name="Vuksanovic O."/>
            <person name="Mourched A.-S."/>
            <person name="Charusanti P."/>
            <person name="Shaw S."/>
            <person name="Blin K."/>
            <person name="Weber T."/>
        </authorList>
    </citation>
    <scope>NUCLEOTIDE SEQUENCE [LARGE SCALE GENOMIC DNA]</scope>
    <source>
        <strain evidence="2 3">NBC_00156</strain>
    </source>
</reference>